<reference evidence="3" key="1">
    <citation type="submission" date="2021-12" db="EMBL/GenBank/DDBJ databases">
        <authorList>
            <person name="King R."/>
        </authorList>
    </citation>
    <scope>NUCLEOTIDE SEQUENCE</scope>
</reference>
<keyword evidence="4" id="KW-1185">Reference proteome</keyword>
<proteinExistence type="predicted"/>
<evidence type="ECO:0000256" key="1">
    <source>
        <dbReference type="SAM" id="SignalP"/>
    </source>
</evidence>
<feature type="signal peptide" evidence="1">
    <location>
        <begin position="1"/>
        <end position="20"/>
    </location>
</feature>
<accession>A0A9P0BIP2</accession>
<name>A0A9P0BIP2_BRAAE</name>
<dbReference type="EMBL" id="OV121140">
    <property type="protein sequence ID" value="CAH0564401.1"/>
    <property type="molecule type" value="Genomic_DNA"/>
</dbReference>
<evidence type="ECO:0000313" key="4">
    <source>
        <dbReference type="Proteomes" id="UP001154078"/>
    </source>
</evidence>
<dbReference type="CDD" id="cd22823">
    <property type="entry name" value="Gal_Rha_Lectin"/>
    <property type="match status" value="1"/>
</dbReference>
<dbReference type="InterPro" id="IPR000922">
    <property type="entry name" value="Lectin_gal-bd_dom"/>
</dbReference>
<dbReference type="Proteomes" id="UP001154078">
    <property type="component" value="Chromosome 9"/>
</dbReference>
<keyword evidence="1" id="KW-0732">Signal</keyword>
<dbReference type="PROSITE" id="PS50228">
    <property type="entry name" value="SUEL_LECTIN"/>
    <property type="match status" value="1"/>
</dbReference>
<dbReference type="GO" id="GO:0030246">
    <property type="term" value="F:carbohydrate binding"/>
    <property type="evidence" value="ECO:0007669"/>
    <property type="project" value="InterPro"/>
</dbReference>
<organism evidence="3 4">
    <name type="scientific">Brassicogethes aeneus</name>
    <name type="common">Rape pollen beetle</name>
    <name type="synonym">Meligethes aeneus</name>
    <dbReference type="NCBI Taxonomy" id="1431903"/>
    <lineage>
        <taxon>Eukaryota</taxon>
        <taxon>Metazoa</taxon>
        <taxon>Ecdysozoa</taxon>
        <taxon>Arthropoda</taxon>
        <taxon>Hexapoda</taxon>
        <taxon>Insecta</taxon>
        <taxon>Pterygota</taxon>
        <taxon>Neoptera</taxon>
        <taxon>Endopterygota</taxon>
        <taxon>Coleoptera</taxon>
        <taxon>Polyphaga</taxon>
        <taxon>Cucujiformia</taxon>
        <taxon>Nitidulidae</taxon>
        <taxon>Meligethinae</taxon>
        <taxon>Brassicogethes</taxon>
    </lineage>
</organism>
<dbReference type="InterPro" id="IPR043159">
    <property type="entry name" value="Lectin_gal-bd_sf"/>
</dbReference>
<gene>
    <name evidence="3" type="ORF">MELIAE_LOCUS12978</name>
</gene>
<dbReference type="Gene3D" id="2.60.120.740">
    <property type="match status" value="2"/>
</dbReference>
<feature type="chain" id="PRO_5040190587" description="SUEL-type lectin domain-containing protein" evidence="1">
    <location>
        <begin position="21"/>
        <end position="258"/>
    </location>
</feature>
<evidence type="ECO:0000259" key="2">
    <source>
        <dbReference type="PROSITE" id="PS50228"/>
    </source>
</evidence>
<dbReference type="OrthoDB" id="1100386at2759"/>
<dbReference type="Pfam" id="PF02140">
    <property type="entry name" value="SUEL_Lectin"/>
    <property type="match status" value="1"/>
</dbReference>
<protein>
    <recommendedName>
        <fullName evidence="2">SUEL-type lectin domain-containing protein</fullName>
    </recommendedName>
</protein>
<dbReference type="AlphaFoldDB" id="A0A9P0BIP2"/>
<dbReference type="PANTHER" id="PTHR46780">
    <property type="entry name" value="PROTEIN EVA-1"/>
    <property type="match status" value="1"/>
</dbReference>
<feature type="domain" description="SUEL-type lectin" evidence="2">
    <location>
        <begin position="32"/>
        <end position="136"/>
    </location>
</feature>
<sequence>MWHIIIYLFLIFSQFYIVSSQEENQIFEEFACENNTNVHFDCDYSNQYSDLFQEPRKKIQIVDGFYGRDENTNCVPRKKGKLILAKSSNCTLDIADFMRKRCDGLERCDYNSTNDFFGGNPCIGDPKYTTIHYQCVAPEETTTEAATEPPEAVVDGPTICFSRTIRIQCAKKKIKVKKVFFGRTDDTTCIPSSVKNKFGNNLNYKCDGSDVALKYTKKLCDGKSTCDLINAVGTGDGIMNSGCNAAQVPYLRISHSCV</sequence>
<evidence type="ECO:0000313" key="3">
    <source>
        <dbReference type="EMBL" id="CAH0564401.1"/>
    </source>
</evidence>